<evidence type="ECO:0000256" key="1">
    <source>
        <dbReference type="SAM" id="MobiDB-lite"/>
    </source>
</evidence>
<reference evidence="2" key="1">
    <citation type="submission" date="2022-10" db="EMBL/GenBank/DDBJ databases">
        <authorList>
            <person name="Chen Y."/>
            <person name="Dougan E. K."/>
            <person name="Chan C."/>
            <person name="Rhodes N."/>
            <person name="Thang M."/>
        </authorList>
    </citation>
    <scope>NUCLEOTIDE SEQUENCE</scope>
</reference>
<feature type="compositionally biased region" description="Basic residues" evidence="1">
    <location>
        <begin position="951"/>
        <end position="983"/>
    </location>
</feature>
<protein>
    <recommendedName>
        <fullName evidence="5">Ubiquitin-like protease family profile domain-containing protein</fullName>
    </recommendedName>
</protein>
<keyword evidence="4" id="KW-1185">Reference proteome</keyword>
<reference evidence="3" key="2">
    <citation type="submission" date="2024-04" db="EMBL/GenBank/DDBJ databases">
        <authorList>
            <person name="Chen Y."/>
            <person name="Shah S."/>
            <person name="Dougan E. K."/>
            <person name="Thang M."/>
            <person name="Chan C."/>
        </authorList>
    </citation>
    <scope>NUCLEOTIDE SEQUENCE [LARGE SCALE GENOMIC DNA]</scope>
</reference>
<accession>A0A9P1CLJ6</accession>
<feature type="compositionally biased region" description="Basic residues" evidence="1">
    <location>
        <begin position="1026"/>
        <end position="1042"/>
    </location>
</feature>
<feature type="compositionally biased region" description="Polar residues" evidence="1">
    <location>
        <begin position="117"/>
        <end position="129"/>
    </location>
</feature>
<dbReference type="PANTHER" id="PTHR45615:SF40">
    <property type="entry name" value="MYOSIN HEAVY CHAIN, NON-MUSCLE"/>
    <property type="match status" value="1"/>
</dbReference>
<evidence type="ECO:0008006" key="5">
    <source>
        <dbReference type="Google" id="ProtNLM"/>
    </source>
</evidence>
<organism evidence="2">
    <name type="scientific">Cladocopium goreaui</name>
    <dbReference type="NCBI Taxonomy" id="2562237"/>
    <lineage>
        <taxon>Eukaryota</taxon>
        <taxon>Sar</taxon>
        <taxon>Alveolata</taxon>
        <taxon>Dinophyceae</taxon>
        <taxon>Suessiales</taxon>
        <taxon>Symbiodiniaceae</taxon>
        <taxon>Cladocopium</taxon>
    </lineage>
</organism>
<feature type="region of interest" description="Disordered" evidence="1">
    <location>
        <begin position="26"/>
        <end position="143"/>
    </location>
</feature>
<gene>
    <name evidence="2" type="ORF">C1SCF055_LOCUS21177</name>
</gene>
<evidence type="ECO:0000313" key="2">
    <source>
        <dbReference type="EMBL" id="CAI3994532.1"/>
    </source>
</evidence>
<dbReference type="GO" id="GO:0051015">
    <property type="term" value="F:actin filament binding"/>
    <property type="evidence" value="ECO:0007669"/>
    <property type="project" value="TreeGrafter"/>
</dbReference>
<evidence type="ECO:0000313" key="4">
    <source>
        <dbReference type="Proteomes" id="UP001152797"/>
    </source>
</evidence>
<feature type="compositionally biased region" description="Basic and acidic residues" evidence="1">
    <location>
        <begin position="26"/>
        <end position="74"/>
    </location>
</feature>
<dbReference type="PANTHER" id="PTHR45615">
    <property type="entry name" value="MYOSIN HEAVY CHAIN, NON-MUSCLE"/>
    <property type="match status" value="1"/>
</dbReference>
<evidence type="ECO:0000313" key="3">
    <source>
        <dbReference type="EMBL" id="CAL1147907.1"/>
    </source>
</evidence>
<feature type="region of interest" description="Disordered" evidence="1">
    <location>
        <begin position="1015"/>
        <end position="1058"/>
    </location>
</feature>
<dbReference type="EMBL" id="CAMXCT030001965">
    <property type="protein sequence ID" value="CAL4781844.1"/>
    <property type="molecule type" value="Genomic_DNA"/>
</dbReference>
<sequence>MADPEDGFLFSQLRQEKLQEALKLLEESKKKEADTRKELEKARAEKKKLEEEAEQKASKRRPSDPFRTPEDKIVRSGSAPLSAASATSGPESPASEPEAKKRKIQFGLAKFFGSPQEKASASPVSTSTDVRLRNRQRKSKTMLELEALRKQLSNSVQSQASEEEQLVQAEDEALDEKDFYRKAGLRGGRPKLDASERRGVFGGSASNMRGRFEKGKKVEYTAVDKKEICERFRKLAEESRSKEAALSELKKGLQISTERLRDILNNEAEWIQMIKDRRLGTSGLKKRGVKPGRLSLRNRGIRRKGGGRKKEFEHLVVELGRWISEERSHGHALQKAMVARKFEQLLLRDSERLLESARQLQASFQASAAKIEAQRMFQKAKKMANSEKFRRNYVERLLQWCGAKVMAKELTSNLSALEEKVRIQLSWQSLDWQLWLAGSAPKEVLEEEDVLDPDYVIECRKLGPSPVCFADQIPLWAKCGSKRFVFSAEEFSGSSTSDRAQFELFRQDLQKAVEYFRDLEEKDKTQLISAEPRPEGSKAFAIAGSRTIKGHSENEKFRITFEARQQVSWVPDPSAAGGFRPVGSVLRPLLVFAGAHCRLSNLTDEHTFRETEDFQVNGQDFQHVAGQKTRLMWSLVELRKKEPQLFEDLEIQQQPSSNVDSVILTWSIQEQAKVQAYSVWNRDSFTAIFSEPVIQTQKLASQFSSILLGKTTQKIQLTDTDFAKEMKVEFRKAMQDLQYDKGFHEKTTLRDILVACNQSHLKAVERNIETQWVLKGAVRNGLLAYVPTVENGLVEILSPELQLGSHRIPSETFQPRLSWIDESGRPKKPDFSLSGQVSSIQDCIEWSFQNPVKDEPENQLDIEGPLEDDLAIPLQNALYLRLSPSFRNDFSRAKLDVSFAQLQEKAKATSEKKTQRREERTALRKLNLKELQARLKKMSKSEAMQEIKPVVKTKKATQKRGAVVKKKLSLKKKMKKTKAKSAVKSKLEKDAKAILQKDELEQASEKAPIADITTAEKVSEAAKPSAKGRGRAAGKGRGKGRGKGAATASAEASEGHSEEKISALLPAGIKKEPVQVRAVSEEGGKVYFGFEGEVEKQEFETKGKDDFIHVYGSKVISVKVQWLQKIDATWSKPKEWKKFTSLSRLQAATILDTAGLMPEPFVENTDALCPAIEKDSDFSMQHFHLSSQLFSWNYQAYMKDVQIINPYLLKQIVGEPLNEGDIPGTPPEVFQKELKSLASGALLVLLPVHSDNPAHWCLLSGSREKHSDDFVWRYRDTLKAFSEEGLQNAQFFADIISGSSAKFEKIPCLLQKGSTCGFWTLAYAEVEICSRFEGPASRGWIEDMVKAWIQRVKGLWTQLEKEAAKLLHVKIDVECKQEKLRKQQEKELEKAKKTLDEIKDFNSAQAKKASESLLKNSQFFRPKDLSEDAKRAILKASAGLGVCSRCRWSSGCLSCSAEKALQHYCKVEAHKLQKVPKISGL</sequence>
<comment type="caution">
    <text evidence="2">The sequence shown here is derived from an EMBL/GenBank/DDBJ whole genome shotgun (WGS) entry which is preliminary data.</text>
</comment>
<dbReference type="GO" id="GO:0032982">
    <property type="term" value="C:myosin filament"/>
    <property type="evidence" value="ECO:0007669"/>
    <property type="project" value="TreeGrafter"/>
</dbReference>
<dbReference type="Proteomes" id="UP001152797">
    <property type="component" value="Unassembled WGS sequence"/>
</dbReference>
<feature type="region of interest" description="Disordered" evidence="1">
    <location>
        <begin position="951"/>
        <end position="984"/>
    </location>
</feature>
<dbReference type="EMBL" id="CAMXCT020001965">
    <property type="protein sequence ID" value="CAL1147907.1"/>
    <property type="molecule type" value="Genomic_DNA"/>
</dbReference>
<proteinExistence type="predicted"/>
<dbReference type="GO" id="GO:0000146">
    <property type="term" value="F:microfilament motor activity"/>
    <property type="evidence" value="ECO:0007669"/>
    <property type="project" value="TreeGrafter"/>
</dbReference>
<dbReference type="EMBL" id="CAMXCT010001965">
    <property type="protein sequence ID" value="CAI3994532.1"/>
    <property type="molecule type" value="Genomic_DNA"/>
</dbReference>
<dbReference type="GO" id="GO:0005737">
    <property type="term" value="C:cytoplasm"/>
    <property type="evidence" value="ECO:0007669"/>
    <property type="project" value="TreeGrafter"/>
</dbReference>
<dbReference type="GO" id="GO:0016460">
    <property type="term" value="C:myosin II complex"/>
    <property type="evidence" value="ECO:0007669"/>
    <property type="project" value="TreeGrafter"/>
</dbReference>
<name>A0A9P1CLJ6_9DINO</name>
<dbReference type="OrthoDB" id="5874039at2759"/>